<dbReference type="OrthoDB" id="629929at2"/>
<dbReference type="Proteomes" id="UP000002774">
    <property type="component" value="Chromosome"/>
</dbReference>
<dbReference type="InterPro" id="IPR020449">
    <property type="entry name" value="Tscrpt_reg_AraC-type_HTH"/>
</dbReference>
<evidence type="ECO:0000313" key="6">
    <source>
        <dbReference type="Proteomes" id="UP000002774"/>
    </source>
</evidence>
<dbReference type="SMART" id="SM00342">
    <property type="entry name" value="HTH_ARAC"/>
    <property type="match status" value="1"/>
</dbReference>
<keyword evidence="6" id="KW-1185">Reference proteome</keyword>
<dbReference type="InterPro" id="IPR009057">
    <property type="entry name" value="Homeodomain-like_sf"/>
</dbReference>
<gene>
    <name evidence="5" type="ORF">Mucpa_6910</name>
</gene>
<dbReference type="Gene3D" id="1.10.10.60">
    <property type="entry name" value="Homeodomain-like"/>
    <property type="match status" value="1"/>
</dbReference>
<dbReference type="STRING" id="714943.Mucpa_6910"/>
<dbReference type="PANTHER" id="PTHR43280">
    <property type="entry name" value="ARAC-FAMILY TRANSCRIPTIONAL REGULATOR"/>
    <property type="match status" value="1"/>
</dbReference>
<dbReference type="PRINTS" id="PR00032">
    <property type="entry name" value="HTHARAC"/>
</dbReference>
<dbReference type="SUPFAM" id="SSF46689">
    <property type="entry name" value="Homeodomain-like"/>
    <property type="match status" value="1"/>
</dbReference>
<evidence type="ECO:0000256" key="3">
    <source>
        <dbReference type="ARBA" id="ARBA00023163"/>
    </source>
</evidence>
<dbReference type="PROSITE" id="PS01124">
    <property type="entry name" value="HTH_ARAC_FAMILY_2"/>
    <property type="match status" value="1"/>
</dbReference>
<evidence type="ECO:0000313" key="5">
    <source>
        <dbReference type="EMBL" id="EHQ30959.1"/>
    </source>
</evidence>
<dbReference type="AlphaFoldDB" id="H1Y414"/>
<proteinExistence type="predicted"/>
<dbReference type="GO" id="GO:0003700">
    <property type="term" value="F:DNA-binding transcription factor activity"/>
    <property type="evidence" value="ECO:0007669"/>
    <property type="project" value="InterPro"/>
</dbReference>
<protein>
    <submittedName>
        <fullName evidence="5">Transcriptional regulator, AraC family</fullName>
    </submittedName>
</protein>
<organism evidence="5 6">
    <name type="scientific">Mucilaginibacter paludis DSM 18603</name>
    <dbReference type="NCBI Taxonomy" id="714943"/>
    <lineage>
        <taxon>Bacteria</taxon>
        <taxon>Pseudomonadati</taxon>
        <taxon>Bacteroidota</taxon>
        <taxon>Sphingobacteriia</taxon>
        <taxon>Sphingobacteriales</taxon>
        <taxon>Sphingobacteriaceae</taxon>
        <taxon>Mucilaginibacter</taxon>
    </lineage>
</organism>
<evidence type="ECO:0000256" key="1">
    <source>
        <dbReference type="ARBA" id="ARBA00023015"/>
    </source>
</evidence>
<reference evidence="5" key="1">
    <citation type="submission" date="2011-09" db="EMBL/GenBank/DDBJ databases">
        <title>The permanent draft genome of Mucilaginibacter paludis DSM 18603.</title>
        <authorList>
            <consortium name="US DOE Joint Genome Institute (JGI-PGF)"/>
            <person name="Lucas S."/>
            <person name="Han J."/>
            <person name="Lapidus A."/>
            <person name="Bruce D."/>
            <person name="Goodwin L."/>
            <person name="Pitluck S."/>
            <person name="Peters L."/>
            <person name="Kyrpides N."/>
            <person name="Mavromatis K."/>
            <person name="Ivanova N."/>
            <person name="Mikhailova N."/>
            <person name="Held B."/>
            <person name="Detter J.C."/>
            <person name="Tapia R."/>
            <person name="Han C."/>
            <person name="Land M."/>
            <person name="Hauser L."/>
            <person name="Markowitz V."/>
            <person name="Cheng J.-F."/>
            <person name="Hugenholtz P."/>
            <person name="Woyke T."/>
            <person name="Wu D."/>
            <person name="Tindall B."/>
            <person name="Brambilla E."/>
            <person name="Klenk H.-P."/>
            <person name="Eisen J.A."/>
        </authorList>
    </citation>
    <scope>NUCLEOTIDE SEQUENCE [LARGE SCALE GENOMIC DNA]</scope>
    <source>
        <strain evidence="5">DSM 18603</strain>
    </source>
</reference>
<name>H1Y414_9SPHI</name>
<feature type="domain" description="HTH araC/xylS-type" evidence="4">
    <location>
        <begin position="190"/>
        <end position="300"/>
    </location>
</feature>
<keyword evidence="2" id="KW-0238">DNA-binding</keyword>
<dbReference type="InterPro" id="IPR018060">
    <property type="entry name" value="HTH_AraC"/>
</dbReference>
<evidence type="ECO:0000256" key="2">
    <source>
        <dbReference type="ARBA" id="ARBA00023125"/>
    </source>
</evidence>
<sequence length="301" mass="34332">MKQTESVSDFYNRLPSHAPTGVPLDNAGIGHINVFSRETCAVVSPYSRRDFYKVSLIIGKGRIYYADKWIQIDRPALLFSNPVVPYSWEAEAEQQSGWYCLFTEDFIQHSERVNNLRDSPLFRIGCSPIFFPDEVQLDELSAIFQKMQAEICSVYPQKYDVLRSYLHLLIHEAMKNSPTTNFHTYANASSRVSALFLELLERQFPIDSPALVLKLKNPADYATALSVHINHLNRSVKEVTGKTTTAHIASRIIKEAKALLQHTDWNISDIAYGLGFEYSSYFTLFFKKHTGLAPTQLRRAV</sequence>
<dbReference type="PANTHER" id="PTHR43280:SF32">
    <property type="entry name" value="TRANSCRIPTIONAL REGULATORY PROTEIN"/>
    <property type="match status" value="1"/>
</dbReference>
<dbReference type="HOGENOM" id="CLU_000445_88_2_10"/>
<keyword evidence="1" id="KW-0805">Transcription regulation</keyword>
<dbReference type="RefSeq" id="WP_008513056.1">
    <property type="nucleotide sequence ID" value="NZ_CM001403.1"/>
</dbReference>
<dbReference type="EMBL" id="CM001403">
    <property type="protein sequence ID" value="EHQ30959.1"/>
    <property type="molecule type" value="Genomic_DNA"/>
</dbReference>
<keyword evidence="3" id="KW-0804">Transcription</keyword>
<dbReference type="eggNOG" id="COG2207">
    <property type="taxonomic scope" value="Bacteria"/>
</dbReference>
<dbReference type="GO" id="GO:0043565">
    <property type="term" value="F:sequence-specific DNA binding"/>
    <property type="evidence" value="ECO:0007669"/>
    <property type="project" value="InterPro"/>
</dbReference>
<accession>H1Y414</accession>
<dbReference type="Pfam" id="PF12833">
    <property type="entry name" value="HTH_18"/>
    <property type="match status" value="1"/>
</dbReference>
<evidence type="ECO:0000259" key="4">
    <source>
        <dbReference type="PROSITE" id="PS01124"/>
    </source>
</evidence>